<organism evidence="1 2">
    <name type="scientific">Spiromyces aspiralis</name>
    <dbReference type="NCBI Taxonomy" id="68401"/>
    <lineage>
        <taxon>Eukaryota</taxon>
        <taxon>Fungi</taxon>
        <taxon>Fungi incertae sedis</taxon>
        <taxon>Zoopagomycota</taxon>
        <taxon>Kickxellomycotina</taxon>
        <taxon>Kickxellomycetes</taxon>
        <taxon>Kickxellales</taxon>
        <taxon>Kickxellaceae</taxon>
        <taxon>Spiromyces</taxon>
    </lineage>
</organism>
<comment type="caution">
    <text evidence="1">The sequence shown here is derived from an EMBL/GenBank/DDBJ whole genome shotgun (WGS) entry which is preliminary data.</text>
</comment>
<sequence>MINSHCSSGPHDPNGESKRPMAPLSVEELKRIKESNEDKRPVFLTKQQRAQLALERRQKEVEDRRRQQEEQLREVRAAFAPREHHDQSRGMDRSPSPSRSRHRDRGRNTSVSDRRDHRSSRLDQDHRSRSRSKDRRRRGRTDNYRRQGYSRSRSRSRSPGRSGTATTSATMNSGDIMLSSQELKAIKEQYLGRSDADKRKNRRPNDKRVVFDWDDTDDTSRDYNDLYVHRHEPQMFGRGHVAGFDIKEQMARRSEYYNKLLSGRRSRDELMVSGSKKAGKGGKWDDRHWSEKQLEEMTERDWRIFREDYSISARGGKIPKPIRTWGE</sequence>
<feature type="non-terminal residue" evidence="1">
    <location>
        <position position="327"/>
    </location>
</feature>
<protein>
    <submittedName>
        <fullName evidence="1">mRNA splicing protein prp28</fullName>
        <ecNumber evidence="1">3.6.4.13</ecNumber>
    </submittedName>
</protein>
<dbReference type="Proteomes" id="UP001145114">
    <property type="component" value="Unassembled WGS sequence"/>
</dbReference>
<dbReference type="EC" id="3.6.4.13" evidence="1"/>
<reference evidence="1" key="1">
    <citation type="submission" date="2022-06" db="EMBL/GenBank/DDBJ databases">
        <title>Phylogenomic reconstructions and comparative analyses of Kickxellomycotina fungi.</title>
        <authorList>
            <person name="Reynolds N.K."/>
            <person name="Stajich J.E."/>
            <person name="Barry K."/>
            <person name="Grigoriev I.V."/>
            <person name="Crous P."/>
            <person name="Smith M.E."/>
        </authorList>
    </citation>
    <scope>NUCLEOTIDE SEQUENCE</scope>
    <source>
        <strain evidence="1">RSA 2271</strain>
    </source>
</reference>
<evidence type="ECO:0000313" key="1">
    <source>
        <dbReference type="EMBL" id="KAJ1678282.1"/>
    </source>
</evidence>
<keyword evidence="2" id="KW-1185">Reference proteome</keyword>
<name>A0ACC1HSR3_9FUNG</name>
<dbReference type="EMBL" id="JAMZIH010001334">
    <property type="protein sequence ID" value="KAJ1678282.1"/>
    <property type="molecule type" value="Genomic_DNA"/>
</dbReference>
<evidence type="ECO:0000313" key="2">
    <source>
        <dbReference type="Proteomes" id="UP001145114"/>
    </source>
</evidence>
<proteinExistence type="predicted"/>
<gene>
    <name evidence="1" type="primary">PRP28_2</name>
    <name evidence="1" type="ORF">EV182_004383</name>
</gene>
<keyword evidence="1" id="KW-0378">Hydrolase</keyword>
<accession>A0ACC1HSR3</accession>